<evidence type="ECO:0000313" key="3">
    <source>
        <dbReference type="EMBL" id="MFC1434519.1"/>
    </source>
</evidence>
<reference evidence="4 5" key="1">
    <citation type="submission" date="2024-09" db="EMBL/GenBank/DDBJ databases">
        <authorList>
            <person name="Lee S.D."/>
        </authorList>
    </citation>
    <scope>NUCLEOTIDE SEQUENCE [LARGE SCALE GENOMIC DNA]</scope>
    <source>
        <strain evidence="2 5">N1-1</strain>
        <strain evidence="3 4">N1-3</strain>
    </source>
</reference>
<proteinExistence type="predicted"/>
<evidence type="ECO:0000313" key="5">
    <source>
        <dbReference type="Proteomes" id="UP001592582"/>
    </source>
</evidence>
<feature type="domain" description="AB hydrolase-1" evidence="1">
    <location>
        <begin position="48"/>
        <end position="270"/>
    </location>
</feature>
<dbReference type="EMBL" id="JBHEZX010000007">
    <property type="protein sequence ID" value="MFC1411196.1"/>
    <property type="molecule type" value="Genomic_DNA"/>
</dbReference>
<dbReference type="SUPFAM" id="SSF53474">
    <property type="entry name" value="alpha/beta-Hydrolases"/>
    <property type="match status" value="1"/>
</dbReference>
<dbReference type="Proteomes" id="UP001592582">
    <property type="component" value="Unassembled WGS sequence"/>
</dbReference>
<dbReference type="InterPro" id="IPR000073">
    <property type="entry name" value="AB_hydrolase_1"/>
</dbReference>
<evidence type="ECO:0000313" key="2">
    <source>
        <dbReference type="EMBL" id="MFC1411196.1"/>
    </source>
</evidence>
<keyword evidence="5" id="KW-1185">Reference proteome</keyword>
<evidence type="ECO:0000259" key="1">
    <source>
        <dbReference type="Pfam" id="PF12697"/>
    </source>
</evidence>
<dbReference type="EMBL" id="JBHEZY010000013">
    <property type="protein sequence ID" value="MFC1434519.1"/>
    <property type="molecule type" value="Genomic_DNA"/>
</dbReference>
<keyword evidence="2" id="KW-0378">Hydrolase</keyword>
<dbReference type="Gene3D" id="3.40.50.1820">
    <property type="entry name" value="alpha/beta hydrolase"/>
    <property type="match status" value="1"/>
</dbReference>
<evidence type="ECO:0000313" key="4">
    <source>
        <dbReference type="Proteomes" id="UP001592530"/>
    </source>
</evidence>
<organism evidence="2 5">
    <name type="scientific">Streptacidiphilus alkalitolerans</name>
    <dbReference type="NCBI Taxonomy" id="3342712"/>
    <lineage>
        <taxon>Bacteria</taxon>
        <taxon>Bacillati</taxon>
        <taxon>Actinomycetota</taxon>
        <taxon>Actinomycetes</taxon>
        <taxon>Kitasatosporales</taxon>
        <taxon>Streptomycetaceae</taxon>
        <taxon>Streptacidiphilus</taxon>
    </lineage>
</organism>
<gene>
    <name evidence="3" type="ORF">ACEZDB_28155</name>
    <name evidence="2" type="ORF">ACEZDG_18195</name>
</gene>
<dbReference type="Pfam" id="PF12697">
    <property type="entry name" value="Abhydrolase_6"/>
    <property type="match status" value="1"/>
</dbReference>
<accession>A0ABV6VBU9</accession>
<sequence length="301" mass="31896">MNTRVAAADPALSPGVRRITLDGAGVRLSALLCEPPGTGPEAPPRATVVALHGAGMNAGYFDGQAAPDISLLALGAKLGFTVLAVDRPGYGRSAAQLAEGQSLAEQAVTLAAALRDFGARFPTGAGLFLLAHSFGGKLALLTAANQDRPELLGLDISGCGHRYAPGAHADSNSQREWKRSWGPLRLYPPDTFRSSGGIVAPTPARERRDILRWPAMFSAAADRVRVPVRFTFAEHESWWCDDRDALAELASHLTSSPRVLMERQPGAGHNISLGLAARSYHLSCLGFFEDCLLRLAVAVPS</sequence>
<dbReference type="InterPro" id="IPR029058">
    <property type="entry name" value="AB_hydrolase_fold"/>
</dbReference>
<protein>
    <submittedName>
        <fullName evidence="2">Alpha/beta hydrolase</fullName>
    </submittedName>
</protein>
<dbReference type="Proteomes" id="UP001592530">
    <property type="component" value="Unassembled WGS sequence"/>
</dbReference>
<dbReference type="GO" id="GO:0016787">
    <property type="term" value="F:hydrolase activity"/>
    <property type="evidence" value="ECO:0007669"/>
    <property type="project" value="UniProtKB-KW"/>
</dbReference>
<name>A0ABV6VBU9_9ACTN</name>
<comment type="caution">
    <text evidence="2">The sequence shown here is derived from an EMBL/GenBank/DDBJ whole genome shotgun (WGS) entry which is preliminary data.</text>
</comment>
<dbReference type="RefSeq" id="WP_380510355.1">
    <property type="nucleotide sequence ID" value="NZ_JBHEZX010000007.1"/>
</dbReference>